<dbReference type="CDD" id="cd08069">
    <property type="entry name" value="MPN_RPN11_CSN5"/>
    <property type="match status" value="1"/>
</dbReference>
<comment type="similarity">
    <text evidence="1">Belongs to the peptidase M67A family. CSN5 subfamily.</text>
</comment>
<dbReference type="Gene3D" id="3.40.140.10">
    <property type="entry name" value="Cytidine Deaminase, domain 2"/>
    <property type="match status" value="1"/>
</dbReference>
<keyword evidence="9" id="KW-0862">Zinc</keyword>
<dbReference type="Gene3D" id="1.10.150.780">
    <property type="entry name" value="Vps16, C-terminal region"/>
    <property type="match status" value="1"/>
</dbReference>
<protein>
    <recommendedName>
        <fullName evidence="4">COP9 signalosome complex subunit 5</fullName>
    </recommendedName>
</protein>
<dbReference type="InterPro" id="IPR038132">
    <property type="entry name" value="Vps16_C_sf"/>
</dbReference>
<feature type="compositionally biased region" description="Polar residues" evidence="11">
    <location>
        <begin position="1116"/>
        <end position="1126"/>
    </location>
</feature>
<keyword evidence="10" id="KW-0482">Metalloprotease</keyword>
<evidence type="ECO:0000256" key="9">
    <source>
        <dbReference type="ARBA" id="ARBA00022833"/>
    </source>
</evidence>
<dbReference type="OrthoDB" id="1792at2759"/>
<comment type="similarity">
    <text evidence="2">Belongs to the VPS16 family.</text>
</comment>
<dbReference type="GO" id="GO:0006886">
    <property type="term" value="P:intracellular protein transport"/>
    <property type="evidence" value="ECO:0007669"/>
    <property type="project" value="InterPro"/>
</dbReference>
<accession>A0A6H0XIY7</accession>
<evidence type="ECO:0000256" key="7">
    <source>
        <dbReference type="ARBA" id="ARBA00022790"/>
    </source>
</evidence>
<evidence type="ECO:0000256" key="11">
    <source>
        <dbReference type="SAM" id="MobiDB-lite"/>
    </source>
</evidence>
<reference evidence="13 14" key="1">
    <citation type="journal article" date="2016" name="Sci. Rep.">
        <title>Peltaster fructicola genome reveals evolution from an invasive phytopathogen to an ectophytic parasite.</title>
        <authorList>
            <person name="Xu C."/>
            <person name="Chen H."/>
            <person name="Gleason M.L."/>
            <person name="Xu J.R."/>
            <person name="Liu H."/>
            <person name="Zhang R."/>
            <person name="Sun G."/>
        </authorList>
    </citation>
    <scope>NUCLEOTIDE SEQUENCE [LARGE SCALE GENOMIC DNA]</scope>
    <source>
        <strain evidence="13 14">LNHT1506</strain>
    </source>
</reference>
<feature type="domain" description="MPN" evidence="12">
    <location>
        <begin position="836"/>
        <end position="973"/>
    </location>
</feature>
<dbReference type="Pfam" id="PF01398">
    <property type="entry name" value="JAB"/>
    <property type="match status" value="1"/>
</dbReference>
<evidence type="ECO:0000256" key="1">
    <source>
        <dbReference type="ARBA" id="ARBA00006008"/>
    </source>
</evidence>
<dbReference type="GO" id="GO:0042144">
    <property type="term" value="P:vacuole fusion, non-autophagic"/>
    <property type="evidence" value="ECO:0007669"/>
    <property type="project" value="TreeGrafter"/>
</dbReference>
<dbReference type="GO" id="GO:0000338">
    <property type="term" value="P:protein deneddylation"/>
    <property type="evidence" value="ECO:0007669"/>
    <property type="project" value="UniProtKB-ARBA"/>
</dbReference>
<proteinExistence type="inferred from homology"/>
<name>A0A6H0XIY7_9PEZI</name>
<dbReference type="Pfam" id="PF18323">
    <property type="entry name" value="CSN5_C"/>
    <property type="match status" value="1"/>
</dbReference>
<comment type="subunit">
    <text evidence="3">Component of the COP9 signalosome (CSN) complex.</text>
</comment>
<dbReference type="InterPro" id="IPR000555">
    <property type="entry name" value="JAMM/MPN+_dom"/>
</dbReference>
<dbReference type="InterPro" id="IPR016534">
    <property type="entry name" value="VPS16"/>
</dbReference>
<dbReference type="Pfam" id="PF04840">
    <property type="entry name" value="Vps16_C"/>
    <property type="match status" value="1"/>
</dbReference>
<organism evidence="13 14">
    <name type="scientific">Peltaster fructicola</name>
    <dbReference type="NCBI Taxonomy" id="286661"/>
    <lineage>
        <taxon>Eukaryota</taxon>
        <taxon>Fungi</taxon>
        <taxon>Dikarya</taxon>
        <taxon>Ascomycota</taxon>
        <taxon>Pezizomycotina</taxon>
        <taxon>Dothideomycetes</taxon>
        <taxon>Dothideomycetes incertae sedis</taxon>
        <taxon>Peltaster</taxon>
    </lineage>
</organism>
<keyword evidence="7" id="KW-0736">Signalosome</keyword>
<dbReference type="EMBL" id="CP051139">
    <property type="protein sequence ID" value="QIW94598.1"/>
    <property type="molecule type" value="Genomic_DNA"/>
</dbReference>
<dbReference type="GO" id="GO:0046872">
    <property type="term" value="F:metal ion binding"/>
    <property type="evidence" value="ECO:0007669"/>
    <property type="project" value="UniProtKB-KW"/>
</dbReference>
<evidence type="ECO:0000256" key="5">
    <source>
        <dbReference type="ARBA" id="ARBA00022670"/>
    </source>
</evidence>
<dbReference type="FunFam" id="3.40.140.10:FF:000003">
    <property type="entry name" value="COP9 signalosome complex subunit 5"/>
    <property type="match status" value="1"/>
</dbReference>
<dbReference type="InterPro" id="IPR006926">
    <property type="entry name" value="Vps16_N"/>
</dbReference>
<sequence>MRIHMIQPASRAAEIPSMDEYTSTLYHLGSTQLYTSVFDADLELENYVFAGAPYSGARSTGMKERYHPIGIQWSKGTIKGLGWSVDERLIVVAEDGTVHSYTGLQEDFTPFSLGHGSEEYGVKSCCFWHTGFVALLGDNTLVAITRYDEPRPQQLATTPAGDVASFAVIPPEYTSSRSVEVVLAINKSVCIVDAAECEDRGLDSGPYQHVWVISSDFQDRLTEYDSKVATPPRLMLWCGNNAVVLAWEDEIHLIGPNGAATKYYYDSFVHIVGDIDGIRLYTNDICEFMQKVPDETEDIFRPASSTPGAILLDATEQLEERSPRADDNIQMIRNKLDEAVDACIRAAGHEYDTPRQKKLLKAASFGKSVLDLYNSDDFVDMTEALRVLNAVRYFKIGMPLSYEQYIRLTPERLIQRLINRQEYLLALKICKYLFLPEDRVCVHWARRKVRSSGATEDGIAGEIVQKLSGKRGISFEEVARAAFDEGREKLAISLLEHEVRAGKQVPLLLESGEQTVALDKATQSGDTDLILRVLLEMKRKLPLATFFRSINNKPLATAVVEMSAMDQDVELLKDLYYQDDRRLDGSNLLVSEALTAGELVPTIDKLKMASRLLKDSKEFTHQATAIDDEQKLLRTQEVFEKEIEESFKGLSINETLAKLIEDGHIKRAQKVASDFKINDKTFWWVRLRALITRRDWPALEALSKERKSPIGWEPFFNDILGAGNPKVASMYITKCAGLAVAERVDMWVKCGMITKAGEEALRAKDRSLMEQLRAKADGASALDIDRMLAQLNKEADNSVKLVDPKRDALYSYDAAEIKKHVEGRPWKNDPRYFKHVRISAIALIKMVMHARSGGSLEVMGIMLGYIQHDTFIVTDAVRLPVEGTETRVNAGAEADEYLIQFLDRSRQAGQLENAVGWYHSHPGYGCWLSGIDVGTEHTYQMHTDPFVAVVIDPDRTISAGKVEIGAFRTYPEGYKPEASLSSSDSTAVIPENKASDFGAHAHRYYSLEVSHFKSSLDSKLLEGLWNKYWVQTLSASPLESNREYGTRQIQDLAEKIEKAQENAKHRGGIGPMLPREKKHAEAATQTLATSATRIANEEKMGLMAALVKDRVFSATEKPSTETNGQEIQMVDAKTS</sequence>
<dbReference type="PANTHER" id="PTHR12811">
    <property type="entry name" value="VACUOLAR PROTEIN SORTING VPS16"/>
    <property type="match status" value="1"/>
</dbReference>
<dbReference type="SMART" id="SM00232">
    <property type="entry name" value="JAB_MPN"/>
    <property type="match status" value="1"/>
</dbReference>
<dbReference type="AlphaFoldDB" id="A0A6H0XIY7"/>
<dbReference type="Pfam" id="PF04841">
    <property type="entry name" value="Vps16_N"/>
    <property type="match status" value="2"/>
</dbReference>
<evidence type="ECO:0000256" key="4">
    <source>
        <dbReference type="ARBA" id="ARBA00014880"/>
    </source>
</evidence>
<feature type="region of interest" description="Disordered" evidence="11">
    <location>
        <begin position="1114"/>
        <end position="1135"/>
    </location>
</feature>
<evidence type="ECO:0000313" key="13">
    <source>
        <dbReference type="EMBL" id="QIW94598.1"/>
    </source>
</evidence>
<evidence type="ECO:0000256" key="8">
    <source>
        <dbReference type="ARBA" id="ARBA00022801"/>
    </source>
</evidence>
<evidence type="ECO:0000256" key="6">
    <source>
        <dbReference type="ARBA" id="ARBA00022723"/>
    </source>
</evidence>
<dbReference type="InterPro" id="IPR037518">
    <property type="entry name" value="MPN"/>
</dbReference>
<dbReference type="PANTHER" id="PTHR12811:SF0">
    <property type="entry name" value="VACUOLAR PROTEIN SORTING-ASSOCIATED PROTEIN 16 HOMOLOG"/>
    <property type="match status" value="1"/>
</dbReference>
<dbReference type="GO" id="GO:0016197">
    <property type="term" value="P:endosomal transport"/>
    <property type="evidence" value="ECO:0007669"/>
    <property type="project" value="TreeGrafter"/>
</dbReference>
<evidence type="ECO:0000313" key="14">
    <source>
        <dbReference type="Proteomes" id="UP000503462"/>
    </source>
</evidence>
<keyword evidence="6" id="KW-0479">Metal-binding</keyword>
<dbReference type="GO" id="GO:0003779">
    <property type="term" value="F:actin binding"/>
    <property type="evidence" value="ECO:0007669"/>
    <property type="project" value="TreeGrafter"/>
</dbReference>
<dbReference type="PROSITE" id="PS50249">
    <property type="entry name" value="MPN"/>
    <property type="match status" value="1"/>
</dbReference>
<evidence type="ECO:0000256" key="10">
    <source>
        <dbReference type="ARBA" id="ARBA00023049"/>
    </source>
</evidence>
<dbReference type="GO" id="GO:0030897">
    <property type="term" value="C:HOPS complex"/>
    <property type="evidence" value="ECO:0007669"/>
    <property type="project" value="TreeGrafter"/>
</dbReference>
<dbReference type="GO" id="GO:0008180">
    <property type="term" value="C:COP9 signalosome"/>
    <property type="evidence" value="ECO:0007669"/>
    <property type="project" value="UniProtKB-KW"/>
</dbReference>
<dbReference type="InterPro" id="IPR006925">
    <property type="entry name" value="Vps16_C"/>
</dbReference>
<dbReference type="Proteomes" id="UP000503462">
    <property type="component" value="Chromosome 1"/>
</dbReference>
<keyword evidence="5" id="KW-0645">Protease</keyword>
<dbReference type="InterPro" id="IPR040961">
    <property type="entry name" value="CSN5_C"/>
</dbReference>
<dbReference type="SUPFAM" id="SSF102712">
    <property type="entry name" value="JAB1/MPN domain"/>
    <property type="match status" value="1"/>
</dbReference>
<keyword evidence="8" id="KW-0378">Hydrolase</keyword>
<evidence type="ECO:0000256" key="2">
    <source>
        <dbReference type="ARBA" id="ARBA00009250"/>
    </source>
</evidence>
<gene>
    <name evidence="13" type="ORF">AMS68_000116</name>
</gene>
<evidence type="ECO:0000259" key="12">
    <source>
        <dbReference type="PROSITE" id="PS50249"/>
    </source>
</evidence>
<dbReference type="GO" id="GO:0006508">
    <property type="term" value="P:proteolysis"/>
    <property type="evidence" value="ECO:0007669"/>
    <property type="project" value="UniProtKB-KW"/>
</dbReference>
<evidence type="ECO:0000256" key="3">
    <source>
        <dbReference type="ARBA" id="ARBA00011098"/>
    </source>
</evidence>
<keyword evidence="14" id="KW-1185">Reference proteome</keyword>
<dbReference type="GO" id="GO:0005768">
    <property type="term" value="C:endosome"/>
    <property type="evidence" value="ECO:0007669"/>
    <property type="project" value="TreeGrafter"/>
</dbReference>
<dbReference type="GO" id="GO:0008237">
    <property type="term" value="F:metallopeptidase activity"/>
    <property type="evidence" value="ECO:0007669"/>
    <property type="project" value="UniProtKB-KW"/>
</dbReference>